<evidence type="ECO:0000313" key="1">
    <source>
        <dbReference type="EMBL" id="CAB1417182.1"/>
    </source>
</evidence>
<dbReference type="EMBL" id="CADEAL010000250">
    <property type="protein sequence ID" value="CAB1417182.1"/>
    <property type="molecule type" value="Genomic_DNA"/>
</dbReference>
<protein>
    <submittedName>
        <fullName evidence="1">Uncharacterized protein</fullName>
    </submittedName>
</protein>
<evidence type="ECO:0000313" key="2">
    <source>
        <dbReference type="Proteomes" id="UP001153269"/>
    </source>
</evidence>
<accession>A0A9N7Y8Z0</accession>
<sequence>MSVNNAFAQCQPQCRVMSVREELAEESHVFRQMTDRSPGRHLPLHWRTAGGWHGAKPMLRGTCAGCGGRSEKLELELTDVEALTDVSGTDAASAQACAAPAISSSWHRRTTKLQSESESVSTCDWWDCNPSLCGFLRSHVRRSNACIHVWLEMMQALLMQAAAAHVSTRLRVGTPDTELGGAQSKEALWWVCREPVTAAL</sequence>
<gene>
    <name evidence="1" type="ORF">PLEPLA_LOCUS4983</name>
</gene>
<keyword evidence="2" id="KW-1185">Reference proteome</keyword>
<proteinExistence type="predicted"/>
<name>A0A9N7Y8Z0_PLEPL</name>
<dbReference type="AlphaFoldDB" id="A0A9N7Y8Z0"/>
<organism evidence="1 2">
    <name type="scientific">Pleuronectes platessa</name>
    <name type="common">European plaice</name>
    <dbReference type="NCBI Taxonomy" id="8262"/>
    <lineage>
        <taxon>Eukaryota</taxon>
        <taxon>Metazoa</taxon>
        <taxon>Chordata</taxon>
        <taxon>Craniata</taxon>
        <taxon>Vertebrata</taxon>
        <taxon>Euteleostomi</taxon>
        <taxon>Actinopterygii</taxon>
        <taxon>Neopterygii</taxon>
        <taxon>Teleostei</taxon>
        <taxon>Neoteleostei</taxon>
        <taxon>Acanthomorphata</taxon>
        <taxon>Carangaria</taxon>
        <taxon>Pleuronectiformes</taxon>
        <taxon>Pleuronectoidei</taxon>
        <taxon>Pleuronectidae</taxon>
        <taxon>Pleuronectes</taxon>
    </lineage>
</organism>
<comment type="caution">
    <text evidence="1">The sequence shown here is derived from an EMBL/GenBank/DDBJ whole genome shotgun (WGS) entry which is preliminary data.</text>
</comment>
<reference evidence="1" key="1">
    <citation type="submission" date="2020-03" db="EMBL/GenBank/DDBJ databases">
        <authorList>
            <person name="Weist P."/>
        </authorList>
    </citation>
    <scope>NUCLEOTIDE SEQUENCE</scope>
</reference>
<dbReference type="Proteomes" id="UP001153269">
    <property type="component" value="Unassembled WGS sequence"/>
</dbReference>